<evidence type="ECO:0000313" key="2">
    <source>
        <dbReference type="EnsemblMetazoa" id="GAUT022171-PA"/>
    </source>
</evidence>
<evidence type="ECO:0000256" key="1">
    <source>
        <dbReference type="SAM" id="Phobius"/>
    </source>
</evidence>
<feature type="transmembrane region" description="Helical" evidence="1">
    <location>
        <begin position="92"/>
        <end position="113"/>
    </location>
</feature>
<dbReference type="Proteomes" id="UP000078200">
    <property type="component" value="Unassembled WGS sequence"/>
</dbReference>
<dbReference type="VEuPathDB" id="VectorBase:GAUT022171"/>
<proteinExistence type="predicted"/>
<name>A0A1A9V0V9_GLOAU</name>
<organism evidence="2 3">
    <name type="scientific">Glossina austeni</name>
    <name type="common">Savannah tsetse fly</name>
    <dbReference type="NCBI Taxonomy" id="7395"/>
    <lineage>
        <taxon>Eukaryota</taxon>
        <taxon>Metazoa</taxon>
        <taxon>Ecdysozoa</taxon>
        <taxon>Arthropoda</taxon>
        <taxon>Hexapoda</taxon>
        <taxon>Insecta</taxon>
        <taxon>Pterygota</taxon>
        <taxon>Neoptera</taxon>
        <taxon>Endopterygota</taxon>
        <taxon>Diptera</taxon>
        <taxon>Brachycera</taxon>
        <taxon>Muscomorpha</taxon>
        <taxon>Hippoboscoidea</taxon>
        <taxon>Glossinidae</taxon>
        <taxon>Glossina</taxon>
    </lineage>
</organism>
<dbReference type="EnsemblMetazoa" id="GAUT022171-RA">
    <property type="protein sequence ID" value="GAUT022171-PA"/>
    <property type="gene ID" value="GAUT022171"/>
</dbReference>
<keyword evidence="3" id="KW-1185">Reference proteome</keyword>
<sequence length="171" mass="19834">MSALYNKLYLQLLTKSTLFRSCNHCRITPNLKFDPLTISRYSSRYVCKFPDLTTLLRLIIKLNRLHMVYSPCKTNFRNAYAVNKVPLIAAKYLAMVFWPLSLLAAPFIALINLRPVMLKDDMPLLPEGEINLLYKDTQQGLIASLSPTIKVEYEFNSRVQHFRDQALRSFN</sequence>
<keyword evidence="1" id="KW-1133">Transmembrane helix</keyword>
<accession>A0A1A9V0V9</accession>
<dbReference type="AlphaFoldDB" id="A0A1A9V0V9"/>
<protein>
    <submittedName>
        <fullName evidence="2">Uncharacterized protein</fullName>
    </submittedName>
</protein>
<keyword evidence="1" id="KW-0812">Transmembrane</keyword>
<evidence type="ECO:0000313" key="3">
    <source>
        <dbReference type="Proteomes" id="UP000078200"/>
    </source>
</evidence>
<reference evidence="2" key="1">
    <citation type="submission" date="2020-05" db="UniProtKB">
        <authorList>
            <consortium name="EnsemblMetazoa"/>
        </authorList>
    </citation>
    <scope>IDENTIFICATION</scope>
    <source>
        <strain evidence="2">TTRI</strain>
    </source>
</reference>
<keyword evidence="1" id="KW-0472">Membrane</keyword>